<dbReference type="InterPro" id="IPR038379">
    <property type="entry name" value="SecE_sf"/>
</dbReference>
<gene>
    <name evidence="9" type="primary">secE</name>
    <name evidence="11" type="ORF">Vse01_11880</name>
</gene>
<dbReference type="GO" id="GO:0065002">
    <property type="term" value="P:intracellular protein transmembrane transport"/>
    <property type="evidence" value="ECO:0007669"/>
    <property type="project" value="UniProtKB-UniRule"/>
</dbReference>
<dbReference type="PANTHER" id="PTHR33910">
    <property type="entry name" value="PROTEIN TRANSLOCASE SUBUNIT SECE"/>
    <property type="match status" value="1"/>
</dbReference>
<dbReference type="Proteomes" id="UP000607311">
    <property type="component" value="Unassembled WGS sequence"/>
</dbReference>
<dbReference type="InterPro" id="IPR005807">
    <property type="entry name" value="SecE_bac"/>
</dbReference>
<evidence type="ECO:0000256" key="4">
    <source>
        <dbReference type="ARBA" id="ARBA00022692"/>
    </source>
</evidence>
<accession>A0A9W5URM7</accession>
<dbReference type="HAMAP" id="MF_00422">
    <property type="entry name" value="SecE"/>
    <property type="match status" value="1"/>
</dbReference>
<reference evidence="11" key="1">
    <citation type="submission" date="2021-01" db="EMBL/GenBank/DDBJ databases">
        <title>Whole genome shotgun sequence of Verrucosispora sediminis NBRC 107745.</title>
        <authorList>
            <person name="Komaki H."/>
            <person name="Tamura T."/>
        </authorList>
    </citation>
    <scope>NUCLEOTIDE SEQUENCE</scope>
    <source>
        <strain evidence="11">NBRC 107745</strain>
    </source>
</reference>
<dbReference type="InterPro" id="IPR001901">
    <property type="entry name" value="Translocase_SecE/Sec61-g"/>
</dbReference>
<dbReference type="GO" id="GO:0005886">
    <property type="term" value="C:plasma membrane"/>
    <property type="evidence" value="ECO:0007669"/>
    <property type="project" value="UniProtKB-SubCell"/>
</dbReference>
<dbReference type="GO" id="GO:0008320">
    <property type="term" value="F:protein transmembrane transporter activity"/>
    <property type="evidence" value="ECO:0007669"/>
    <property type="project" value="UniProtKB-UniRule"/>
</dbReference>
<keyword evidence="5 9" id="KW-0653">Protein transport</keyword>
<proteinExistence type="inferred from homology"/>
<dbReference type="GO" id="GO:0009306">
    <property type="term" value="P:protein secretion"/>
    <property type="evidence" value="ECO:0007669"/>
    <property type="project" value="UniProtKB-UniRule"/>
</dbReference>
<dbReference type="AlphaFoldDB" id="A0A9W5URM7"/>
<keyword evidence="12" id="KW-1185">Reference proteome</keyword>
<dbReference type="GO" id="GO:0043952">
    <property type="term" value="P:protein transport by the Sec complex"/>
    <property type="evidence" value="ECO:0007669"/>
    <property type="project" value="UniProtKB-UniRule"/>
</dbReference>
<evidence type="ECO:0000256" key="8">
    <source>
        <dbReference type="ARBA" id="ARBA00023136"/>
    </source>
</evidence>
<feature type="transmembrane region" description="Helical" evidence="9">
    <location>
        <begin position="92"/>
        <end position="113"/>
    </location>
</feature>
<keyword evidence="3 9" id="KW-1003">Cell membrane</keyword>
<keyword evidence="8 9" id="KW-0472">Membrane</keyword>
<dbReference type="NCBIfam" id="TIGR00964">
    <property type="entry name" value="secE_bact"/>
    <property type="match status" value="1"/>
</dbReference>
<evidence type="ECO:0000256" key="6">
    <source>
        <dbReference type="ARBA" id="ARBA00022989"/>
    </source>
</evidence>
<comment type="function">
    <text evidence="9">Essential subunit of the Sec protein translocation channel SecYEG. Clamps together the 2 halves of SecY. May contact the channel plug during translocation.</text>
</comment>
<keyword evidence="4 9" id="KW-0812">Transmembrane</keyword>
<keyword evidence="7 9" id="KW-0811">Translocation</keyword>
<dbReference type="PROSITE" id="PS01067">
    <property type="entry name" value="SECE_SEC61G"/>
    <property type="match status" value="1"/>
</dbReference>
<evidence type="ECO:0000256" key="7">
    <source>
        <dbReference type="ARBA" id="ARBA00023010"/>
    </source>
</evidence>
<evidence type="ECO:0000256" key="5">
    <source>
        <dbReference type="ARBA" id="ARBA00022927"/>
    </source>
</evidence>
<feature type="region of interest" description="Disordered" evidence="10">
    <location>
        <begin position="1"/>
        <end position="57"/>
    </location>
</feature>
<dbReference type="RefSeq" id="WP_093403588.1">
    <property type="nucleotide sequence ID" value="NZ_BOPD01000008.1"/>
</dbReference>
<evidence type="ECO:0000313" key="12">
    <source>
        <dbReference type="Proteomes" id="UP000607311"/>
    </source>
</evidence>
<dbReference type="OrthoDB" id="9805743at2"/>
<evidence type="ECO:0000313" key="11">
    <source>
        <dbReference type="EMBL" id="GIJ32040.1"/>
    </source>
</evidence>
<evidence type="ECO:0000256" key="1">
    <source>
        <dbReference type="ARBA" id="ARBA00004370"/>
    </source>
</evidence>
<feature type="compositionally biased region" description="Acidic residues" evidence="10">
    <location>
        <begin position="10"/>
        <end position="34"/>
    </location>
</feature>
<evidence type="ECO:0000256" key="3">
    <source>
        <dbReference type="ARBA" id="ARBA00022475"/>
    </source>
</evidence>
<sequence length="129" mass="14233">MADNKRRGEDADDERLNDEVVNDSAEDDATDADEPVSRGGTATRSRAKADSADGRKTRTDADRVGLFGRIARFIREVVAELRKVIWPTRKELLTYTAVVIAFVTVMLTIVAVLDYGFAKGVLWVFGNPS</sequence>
<comment type="subunit">
    <text evidence="9">Component of the Sec protein translocase complex. Heterotrimer consisting of SecY, SecE and SecG subunits. The heterotrimers can form oligomers, although 1 heterotrimer is thought to be able to translocate proteins. Interacts with the ribosome. Interacts with SecDF, and other proteins may be involved. Interacts with SecA.</text>
</comment>
<evidence type="ECO:0000256" key="10">
    <source>
        <dbReference type="SAM" id="MobiDB-lite"/>
    </source>
</evidence>
<keyword evidence="6 9" id="KW-1133">Transmembrane helix</keyword>
<comment type="subcellular location">
    <subcellularLocation>
        <location evidence="9">Cell membrane</location>
        <topology evidence="9">Single-pass membrane protein</topology>
    </subcellularLocation>
    <subcellularLocation>
        <location evidence="1">Membrane</location>
    </subcellularLocation>
</comment>
<evidence type="ECO:0000256" key="9">
    <source>
        <dbReference type="HAMAP-Rule" id="MF_00422"/>
    </source>
</evidence>
<dbReference type="PANTHER" id="PTHR33910:SF1">
    <property type="entry name" value="PROTEIN TRANSLOCASE SUBUNIT SECE"/>
    <property type="match status" value="1"/>
</dbReference>
<name>A0A9W5URM7_9ACTN</name>
<organism evidence="11 12">
    <name type="scientific">Micromonospora sediminimaris</name>
    <dbReference type="NCBI Taxonomy" id="547162"/>
    <lineage>
        <taxon>Bacteria</taxon>
        <taxon>Bacillati</taxon>
        <taxon>Actinomycetota</taxon>
        <taxon>Actinomycetes</taxon>
        <taxon>Micromonosporales</taxon>
        <taxon>Micromonosporaceae</taxon>
        <taxon>Micromonospora</taxon>
    </lineage>
</organism>
<comment type="caution">
    <text evidence="11">The sequence shown here is derived from an EMBL/GenBank/DDBJ whole genome shotgun (WGS) entry which is preliminary data.</text>
</comment>
<keyword evidence="2 9" id="KW-0813">Transport</keyword>
<dbReference type="GO" id="GO:0006605">
    <property type="term" value="P:protein targeting"/>
    <property type="evidence" value="ECO:0007669"/>
    <property type="project" value="UniProtKB-UniRule"/>
</dbReference>
<dbReference type="Gene3D" id="1.20.5.1030">
    <property type="entry name" value="Preprotein translocase secy subunit"/>
    <property type="match status" value="1"/>
</dbReference>
<dbReference type="Pfam" id="PF00584">
    <property type="entry name" value="SecE"/>
    <property type="match status" value="1"/>
</dbReference>
<comment type="similarity">
    <text evidence="9">Belongs to the SecE/SEC61-gamma family.</text>
</comment>
<evidence type="ECO:0000256" key="2">
    <source>
        <dbReference type="ARBA" id="ARBA00022448"/>
    </source>
</evidence>
<dbReference type="EMBL" id="BOPD01000008">
    <property type="protein sequence ID" value="GIJ32040.1"/>
    <property type="molecule type" value="Genomic_DNA"/>
</dbReference>
<feature type="compositionally biased region" description="Basic and acidic residues" evidence="10">
    <location>
        <begin position="47"/>
        <end position="57"/>
    </location>
</feature>
<protein>
    <recommendedName>
        <fullName evidence="9">Protein translocase subunit SecE</fullName>
    </recommendedName>
</protein>